<gene>
    <name evidence="1" type="ORF">NCTC13645_01675</name>
</gene>
<dbReference type="SUPFAM" id="SSF63411">
    <property type="entry name" value="LuxS/MPP-like metallohydrolase"/>
    <property type="match status" value="1"/>
</dbReference>
<accession>A0A380P2I1</accession>
<dbReference type="Proteomes" id="UP000254621">
    <property type="component" value="Unassembled WGS sequence"/>
</dbReference>
<name>A0A380P2I1_WEIVI</name>
<protein>
    <submittedName>
        <fullName evidence="1">Uncharacterized protein</fullName>
    </submittedName>
</protein>
<organism evidence="1 2">
    <name type="scientific">Weissella viridescens</name>
    <name type="common">Lactobacillus viridescens</name>
    <dbReference type="NCBI Taxonomy" id="1629"/>
    <lineage>
        <taxon>Bacteria</taxon>
        <taxon>Bacillati</taxon>
        <taxon>Bacillota</taxon>
        <taxon>Bacilli</taxon>
        <taxon>Lactobacillales</taxon>
        <taxon>Lactobacillaceae</taxon>
        <taxon>Weissella</taxon>
    </lineage>
</organism>
<dbReference type="AlphaFoldDB" id="A0A380P2I1"/>
<dbReference type="GO" id="GO:0046872">
    <property type="term" value="F:metal ion binding"/>
    <property type="evidence" value="ECO:0007669"/>
    <property type="project" value="InterPro"/>
</dbReference>
<dbReference type="EMBL" id="UHIV01000004">
    <property type="protein sequence ID" value="SUP59419.1"/>
    <property type="molecule type" value="Genomic_DNA"/>
</dbReference>
<reference evidence="1 2" key="1">
    <citation type="submission" date="2018-06" db="EMBL/GenBank/DDBJ databases">
        <authorList>
            <consortium name="Pathogen Informatics"/>
            <person name="Doyle S."/>
        </authorList>
    </citation>
    <scope>NUCLEOTIDE SEQUENCE [LARGE SCALE GENOMIC DNA]</scope>
    <source>
        <strain evidence="1 2">NCTC13645</strain>
    </source>
</reference>
<evidence type="ECO:0000313" key="2">
    <source>
        <dbReference type="Proteomes" id="UP000254621"/>
    </source>
</evidence>
<dbReference type="Gene3D" id="3.30.830.10">
    <property type="entry name" value="Metalloenzyme, LuxS/M16 peptidase-like"/>
    <property type="match status" value="1"/>
</dbReference>
<sequence length="85" mass="9427">MQVEPISDTELHTIKELMKTEYMVSLDNQSQVTDRAFIATMTKLSQAEWFAALDAVTVADVQSVAKEMVEQVDFVLEGAGDDADE</sequence>
<evidence type="ECO:0000313" key="1">
    <source>
        <dbReference type="EMBL" id="SUP59419.1"/>
    </source>
</evidence>
<dbReference type="InterPro" id="IPR011249">
    <property type="entry name" value="Metalloenz_LuxS/M16"/>
</dbReference>
<proteinExistence type="predicted"/>